<proteinExistence type="predicted"/>
<accession>A0A9E2F5G1</accession>
<dbReference type="Proteomes" id="UP000811545">
    <property type="component" value="Unassembled WGS sequence"/>
</dbReference>
<evidence type="ECO:0000313" key="1">
    <source>
        <dbReference type="EMBL" id="MBT9146156.1"/>
    </source>
</evidence>
<reference evidence="1 2" key="1">
    <citation type="journal article" date="2021" name="bioRxiv">
        <title>Unique metabolic strategies in Hadean analogues reveal hints for primordial physiology.</title>
        <authorList>
            <person name="Nobu M.K."/>
            <person name="Nakai R."/>
            <person name="Tamazawa S."/>
            <person name="Mori H."/>
            <person name="Toyoda A."/>
            <person name="Ijiri A."/>
            <person name="Suzuki S."/>
            <person name="Kurokawa K."/>
            <person name="Kamagata Y."/>
            <person name="Tamaki H."/>
        </authorList>
    </citation>
    <scope>NUCLEOTIDE SEQUENCE [LARGE SCALE GENOMIC DNA]</scope>
    <source>
        <strain evidence="1">BS525</strain>
    </source>
</reference>
<sequence>MKKIKETIKEIPFNLPLEGAEIRQEEITKLAKRISLLIRELEVTSLDVMVYQKSLAKGNFPRSYIKDINSLLTYGVTELGRIQRAWEDIFKESVDVSI</sequence>
<dbReference type="AlphaFoldDB" id="A0A9E2F5G1"/>
<name>A0A9E2F5G1_PSYF1</name>
<dbReference type="EMBL" id="QLTW01000351">
    <property type="protein sequence ID" value="MBT9146156.1"/>
    <property type="molecule type" value="Genomic_DNA"/>
</dbReference>
<evidence type="ECO:0000313" key="2">
    <source>
        <dbReference type="Proteomes" id="UP000811545"/>
    </source>
</evidence>
<protein>
    <submittedName>
        <fullName evidence="1">Uncharacterized protein</fullName>
    </submittedName>
</protein>
<organism evidence="1 2">
    <name type="scientific">Psychracetigena formicireducens</name>
    <dbReference type="NCBI Taxonomy" id="2986056"/>
    <lineage>
        <taxon>Bacteria</taxon>
        <taxon>Bacillati</taxon>
        <taxon>Candidatus Lithacetigenota</taxon>
        <taxon>Candidatus Psychracetigena</taxon>
    </lineage>
</organism>
<comment type="caution">
    <text evidence="1">The sequence shown here is derived from an EMBL/GenBank/DDBJ whole genome shotgun (WGS) entry which is preliminary data.</text>
</comment>
<gene>
    <name evidence="1" type="ORF">DDT42_02038</name>
</gene>